<comment type="caution">
    <text evidence="4">The sequence shown here is derived from an EMBL/GenBank/DDBJ whole genome shotgun (WGS) entry which is preliminary data.</text>
</comment>
<dbReference type="Proteomes" id="UP000796880">
    <property type="component" value="Unassembled WGS sequence"/>
</dbReference>
<protein>
    <submittedName>
        <fullName evidence="4">Uncharacterized protein</fullName>
    </submittedName>
</protein>
<keyword evidence="5" id="KW-1185">Reference proteome</keyword>
<proteinExistence type="predicted"/>
<organism evidence="4 5">
    <name type="scientific">Rhamnella rubrinervis</name>
    <dbReference type="NCBI Taxonomy" id="2594499"/>
    <lineage>
        <taxon>Eukaryota</taxon>
        <taxon>Viridiplantae</taxon>
        <taxon>Streptophyta</taxon>
        <taxon>Embryophyta</taxon>
        <taxon>Tracheophyta</taxon>
        <taxon>Spermatophyta</taxon>
        <taxon>Magnoliopsida</taxon>
        <taxon>eudicotyledons</taxon>
        <taxon>Gunneridae</taxon>
        <taxon>Pentapetalae</taxon>
        <taxon>rosids</taxon>
        <taxon>fabids</taxon>
        <taxon>Rosales</taxon>
        <taxon>Rhamnaceae</taxon>
        <taxon>rhamnoid group</taxon>
        <taxon>Rhamneae</taxon>
        <taxon>Rhamnella</taxon>
    </lineage>
</organism>
<dbReference type="PANTHER" id="PTHR34360:SF2">
    <property type="entry name" value="MYOSIN HEAVY CHAIN-LIKE PROTEIN"/>
    <property type="match status" value="1"/>
</dbReference>
<feature type="transmembrane region" description="Helical" evidence="2">
    <location>
        <begin position="213"/>
        <end position="233"/>
    </location>
</feature>
<keyword evidence="2" id="KW-0812">Transmembrane</keyword>
<evidence type="ECO:0000313" key="4">
    <source>
        <dbReference type="EMBL" id="KAF3451433.1"/>
    </source>
</evidence>
<evidence type="ECO:0000256" key="1">
    <source>
        <dbReference type="SAM" id="Coils"/>
    </source>
</evidence>
<feature type="coiled-coil region" evidence="1">
    <location>
        <begin position="126"/>
        <end position="181"/>
    </location>
</feature>
<dbReference type="PANTHER" id="PTHR34360">
    <property type="entry name" value="OS08G0519400 PROTEIN"/>
    <property type="match status" value="1"/>
</dbReference>
<dbReference type="OrthoDB" id="1160110at2759"/>
<dbReference type="AlphaFoldDB" id="A0A8K0MMT8"/>
<keyword evidence="1" id="KW-0175">Coiled coil</keyword>
<keyword evidence="3" id="KW-0732">Signal</keyword>
<evidence type="ECO:0000313" key="5">
    <source>
        <dbReference type="Proteomes" id="UP000796880"/>
    </source>
</evidence>
<name>A0A8K0MMT8_9ROSA</name>
<dbReference type="EMBL" id="VOIH02000003">
    <property type="protein sequence ID" value="KAF3451433.1"/>
    <property type="molecule type" value="Genomic_DNA"/>
</dbReference>
<keyword evidence="2" id="KW-1133">Transmembrane helix</keyword>
<gene>
    <name evidence="4" type="ORF">FNV43_RR07528</name>
</gene>
<keyword evidence="2" id="KW-0472">Membrane</keyword>
<dbReference type="Gene3D" id="1.10.287.1490">
    <property type="match status" value="1"/>
</dbReference>
<evidence type="ECO:0000256" key="3">
    <source>
        <dbReference type="SAM" id="SignalP"/>
    </source>
</evidence>
<sequence>MAVWQFLLLFVFLALSYLSLLSDAKTGSTPRSNNDNDFTSKLQEIKRKIAYLESVHEESIQKLNEKMHYIEEQKKQIQQMSHKIHLLQSAVLNLKAHSSHVDQRLNALEEEVQHLWAASRKNNFDIHLLESRAQDAEDTLETVTSQVEKMGDIVTEQWMHIQRLEQAVHITEVRALRARRQGYLRCSFLKLQRFIKQEMEKNKFTAALANNELVFFVASALITFPIISGWMLLSSQCR</sequence>
<accession>A0A8K0MMT8</accession>
<feature type="coiled-coil region" evidence="1">
    <location>
        <begin position="60"/>
        <end position="90"/>
    </location>
</feature>
<evidence type="ECO:0000256" key="2">
    <source>
        <dbReference type="SAM" id="Phobius"/>
    </source>
</evidence>
<feature type="chain" id="PRO_5035460380" evidence="3">
    <location>
        <begin position="25"/>
        <end position="238"/>
    </location>
</feature>
<feature type="signal peptide" evidence="3">
    <location>
        <begin position="1"/>
        <end position="24"/>
    </location>
</feature>
<reference evidence="4" key="1">
    <citation type="submission" date="2020-03" db="EMBL/GenBank/DDBJ databases">
        <title>A high-quality chromosome-level genome assembly of a woody plant with both climbing and erect habits, Rhamnella rubrinervis.</title>
        <authorList>
            <person name="Lu Z."/>
            <person name="Yang Y."/>
            <person name="Zhu X."/>
            <person name="Sun Y."/>
        </authorList>
    </citation>
    <scope>NUCLEOTIDE SEQUENCE</scope>
    <source>
        <strain evidence="4">BYM</strain>
        <tissue evidence="4">Leaf</tissue>
    </source>
</reference>